<dbReference type="Proteomes" id="UP000789739">
    <property type="component" value="Unassembled WGS sequence"/>
</dbReference>
<evidence type="ECO:0000313" key="2">
    <source>
        <dbReference type="Proteomes" id="UP000789739"/>
    </source>
</evidence>
<dbReference type="EMBL" id="CAJVPI010000025">
    <property type="protein sequence ID" value="CAG8459743.1"/>
    <property type="molecule type" value="Genomic_DNA"/>
</dbReference>
<dbReference type="AlphaFoldDB" id="A0A9N8Z0C5"/>
<name>A0A9N8Z0C5_9GLOM</name>
<evidence type="ECO:0000313" key="1">
    <source>
        <dbReference type="EMBL" id="CAG8459743.1"/>
    </source>
</evidence>
<accession>A0A9N8Z0C5</accession>
<sequence>MQLELPIITFDTKTFLDIVIDSDNETSAAERDIFTYEPRQYPPLSEPEYQETSNHGNVVEENANEKESDINEECRELFRRSDQEIAEWVTSRPHILNLIKILEKKPTIDQSTLNDRIYKESRALFLRTRNSTSELYEEFAARLLGSTRAHPDVPMVAKKVGDILSNMRCQVNILLKGAAKNYIDKYGNDLTDRNLHEFVDDHVWRHILRLPLMGVNEMILNNDKHITFKLREFVMRAVERWVVGREPKKAIRELDHITIDLAIQSNYNIAAKLPVKQLLLCQRSRRHHS</sequence>
<keyword evidence="2" id="KW-1185">Reference proteome</keyword>
<dbReference type="OrthoDB" id="2437007at2759"/>
<gene>
    <name evidence="1" type="ORF">PBRASI_LOCUS515</name>
</gene>
<organism evidence="1 2">
    <name type="scientific">Paraglomus brasilianum</name>
    <dbReference type="NCBI Taxonomy" id="144538"/>
    <lineage>
        <taxon>Eukaryota</taxon>
        <taxon>Fungi</taxon>
        <taxon>Fungi incertae sedis</taxon>
        <taxon>Mucoromycota</taxon>
        <taxon>Glomeromycotina</taxon>
        <taxon>Glomeromycetes</taxon>
        <taxon>Paraglomerales</taxon>
        <taxon>Paraglomeraceae</taxon>
        <taxon>Paraglomus</taxon>
    </lineage>
</organism>
<proteinExistence type="predicted"/>
<reference evidence="1" key="1">
    <citation type="submission" date="2021-06" db="EMBL/GenBank/DDBJ databases">
        <authorList>
            <person name="Kallberg Y."/>
            <person name="Tangrot J."/>
            <person name="Rosling A."/>
        </authorList>
    </citation>
    <scope>NUCLEOTIDE SEQUENCE</scope>
    <source>
        <strain evidence="1">BR232B</strain>
    </source>
</reference>
<comment type="caution">
    <text evidence="1">The sequence shown here is derived from an EMBL/GenBank/DDBJ whole genome shotgun (WGS) entry which is preliminary data.</text>
</comment>
<protein>
    <submittedName>
        <fullName evidence="1">6465_t:CDS:1</fullName>
    </submittedName>
</protein>